<dbReference type="GeneID" id="111310642"/>
<dbReference type="KEGG" id="dzi:111310642"/>
<evidence type="ECO:0000313" key="2">
    <source>
        <dbReference type="RefSeq" id="XP_022765832.1"/>
    </source>
</evidence>
<reference evidence="2" key="1">
    <citation type="submission" date="2025-08" db="UniProtKB">
        <authorList>
            <consortium name="RefSeq"/>
        </authorList>
    </citation>
    <scope>IDENTIFICATION</scope>
    <source>
        <tissue evidence="2">Fruit stalk</tissue>
    </source>
</reference>
<dbReference type="AlphaFoldDB" id="A0A6P6ALV4"/>
<dbReference type="RefSeq" id="XP_022765832.1">
    <property type="nucleotide sequence ID" value="XM_022910097.1"/>
</dbReference>
<sequence length="138" mass="15730">MGRFSDCKKELTCQREQTMRSRIIGTHISRKKLIKIGIDPMTHKRQTDASRFPSGLGKNASNLSHMAQWESARIEAEVRLVYESKQVEPNPNAIRPKNQITSTSSQQIRPRYLEVLKAWQSVAAGMFTFTNQVPNLNS</sequence>
<dbReference type="OrthoDB" id="2143914at2759"/>
<dbReference type="Proteomes" id="UP000515121">
    <property type="component" value="Unplaced"/>
</dbReference>
<keyword evidence="1" id="KW-1185">Reference proteome</keyword>
<accession>A0A6P6ALV4</accession>
<proteinExistence type="predicted"/>
<name>A0A6P6ALV4_DURZI</name>
<organism evidence="1 2">
    <name type="scientific">Durio zibethinus</name>
    <name type="common">Durian</name>
    <dbReference type="NCBI Taxonomy" id="66656"/>
    <lineage>
        <taxon>Eukaryota</taxon>
        <taxon>Viridiplantae</taxon>
        <taxon>Streptophyta</taxon>
        <taxon>Embryophyta</taxon>
        <taxon>Tracheophyta</taxon>
        <taxon>Spermatophyta</taxon>
        <taxon>Magnoliopsida</taxon>
        <taxon>eudicotyledons</taxon>
        <taxon>Gunneridae</taxon>
        <taxon>Pentapetalae</taxon>
        <taxon>rosids</taxon>
        <taxon>malvids</taxon>
        <taxon>Malvales</taxon>
        <taxon>Malvaceae</taxon>
        <taxon>Helicteroideae</taxon>
        <taxon>Durio</taxon>
    </lineage>
</organism>
<gene>
    <name evidence="2" type="primary">LOC111310642</name>
</gene>
<protein>
    <submittedName>
        <fullName evidence="2">Transcription factor MYB16-like</fullName>
    </submittedName>
</protein>
<evidence type="ECO:0000313" key="1">
    <source>
        <dbReference type="Proteomes" id="UP000515121"/>
    </source>
</evidence>